<evidence type="ECO:0000256" key="1">
    <source>
        <dbReference type="ARBA" id="ARBA00008520"/>
    </source>
</evidence>
<dbReference type="Pfam" id="PF13416">
    <property type="entry name" value="SBP_bac_8"/>
    <property type="match status" value="1"/>
</dbReference>
<proteinExistence type="inferred from homology"/>
<evidence type="ECO:0000313" key="4">
    <source>
        <dbReference type="EMBL" id="NQE37154.1"/>
    </source>
</evidence>
<evidence type="ECO:0000256" key="3">
    <source>
        <dbReference type="ARBA" id="ARBA00022729"/>
    </source>
</evidence>
<name>A0ABX2D3C8_9CYAN</name>
<sequence length="448" mass="49744">MILSKLSQALKMQLKLAACILLILNLVILSGCESPEKNSEKIKITLWHGINPPPNRDVFQTLTDKFNKTHPNIQIEPVYIGQPDQQLPKILTAIVGNAPPDLLWNSATISGKLAELNAIQPLENWLNKSPRKAEIDPALFESMELGGHTWSVPLGTNNTAIFYRPSLFKAAGIKKVPQNWAQLKQVARSLTRDTNGDGRTDQHGIVLPLGKGEWTVFTWLPFMFTAGGELKAATPQTPVPQIDNPGSRAALELWSDLLKEGSAILSAPERGYELDNFIAGKVAMQITGPWTLAQLQQSPIDYAVMPIPALKRPAAVVGGENLFLMKTSPERERAALEFLEYVLGEEFQTAWALGTGYLPINLKSRQSQAYQSFVEKNPVLRVFLEQMNSARARPIISGYSRLSENLGRAIEATLLGRNPQDALKESQERLTLTLYQFPKVMLQIEHLK</sequence>
<comment type="similarity">
    <text evidence="1">Belongs to the bacterial solute-binding protein 1 family.</text>
</comment>
<comment type="caution">
    <text evidence="4">The sequence shown here is derived from an EMBL/GenBank/DDBJ whole genome shotgun (WGS) entry which is preliminary data.</text>
</comment>
<gene>
    <name evidence="4" type="primary">ugpB</name>
    <name evidence="4" type="ORF">E5S67_04922</name>
</gene>
<evidence type="ECO:0000313" key="5">
    <source>
        <dbReference type="Proteomes" id="UP000702425"/>
    </source>
</evidence>
<dbReference type="PANTHER" id="PTHR30061">
    <property type="entry name" value="MALTOSE-BINDING PERIPLASMIC PROTEIN"/>
    <property type="match status" value="1"/>
</dbReference>
<keyword evidence="5" id="KW-1185">Reference proteome</keyword>
<accession>A0ABX2D3C8</accession>
<dbReference type="PROSITE" id="PS51257">
    <property type="entry name" value="PROKAR_LIPOPROTEIN"/>
    <property type="match status" value="1"/>
</dbReference>
<keyword evidence="2" id="KW-0813">Transport</keyword>
<dbReference type="EMBL" id="SRRZ01000115">
    <property type="protein sequence ID" value="NQE37154.1"/>
    <property type="molecule type" value="Genomic_DNA"/>
</dbReference>
<dbReference type="InterPro" id="IPR006059">
    <property type="entry name" value="SBP"/>
</dbReference>
<reference evidence="4 5" key="1">
    <citation type="journal article" date="2020" name="Sci. Rep.">
        <title>A novel cyanobacterial geosmin producer, revising GeoA distribution and dispersion patterns in Bacteria.</title>
        <authorList>
            <person name="Churro C."/>
            <person name="Semedo-Aguiar A.P."/>
            <person name="Silva A.D."/>
            <person name="Pereira-Leal J.B."/>
            <person name="Leite R.B."/>
        </authorList>
    </citation>
    <scope>NUCLEOTIDE SEQUENCE [LARGE SCALE GENOMIC DNA]</scope>
    <source>
        <strain evidence="4 5">IPMA8</strain>
    </source>
</reference>
<keyword evidence="3" id="KW-0732">Signal</keyword>
<dbReference type="Proteomes" id="UP000702425">
    <property type="component" value="Unassembled WGS sequence"/>
</dbReference>
<dbReference type="Gene3D" id="3.40.190.10">
    <property type="entry name" value="Periplasmic binding protein-like II"/>
    <property type="match status" value="1"/>
</dbReference>
<protein>
    <submittedName>
        <fullName evidence="4">Sn-glycerol-3-phosphate-binding periplasmic protein UgpB</fullName>
    </submittedName>
</protein>
<organism evidence="4 5">
    <name type="scientific">Microcoleus asticus IPMA8</name>
    <dbReference type="NCBI Taxonomy" id="2563858"/>
    <lineage>
        <taxon>Bacteria</taxon>
        <taxon>Bacillati</taxon>
        <taxon>Cyanobacteriota</taxon>
        <taxon>Cyanophyceae</taxon>
        <taxon>Oscillatoriophycideae</taxon>
        <taxon>Oscillatoriales</taxon>
        <taxon>Microcoleaceae</taxon>
        <taxon>Microcoleus</taxon>
        <taxon>Microcoleus asticus</taxon>
    </lineage>
</organism>
<dbReference type="RefSeq" id="WP_172190976.1">
    <property type="nucleotide sequence ID" value="NZ_CAWPPK010000019.1"/>
</dbReference>
<dbReference type="CDD" id="cd14748">
    <property type="entry name" value="PBP2_UgpB"/>
    <property type="match status" value="1"/>
</dbReference>
<dbReference type="PANTHER" id="PTHR30061:SF50">
    <property type="entry name" value="MALTOSE_MALTODEXTRIN-BINDING PERIPLASMIC PROTEIN"/>
    <property type="match status" value="1"/>
</dbReference>
<evidence type="ECO:0000256" key="2">
    <source>
        <dbReference type="ARBA" id="ARBA00022448"/>
    </source>
</evidence>
<dbReference type="SUPFAM" id="SSF53850">
    <property type="entry name" value="Periplasmic binding protein-like II"/>
    <property type="match status" value="1"/>
</dbReference>